<name>A0A9P7BWM8_RHIOR</name>
<dbReference type="EMBL" id="JAANQT010000081">
    <property type="protein sequence ID" value="KAG1314868.1"/>
    <property type="molecule type" value="Genomic_DNA"/>
</dbReference>
<feature type="region of interest" description="Disordered" evidence="1">
    <location>
        <begin position="399"/>
        <end position="451"/>
    </location>
</feature>
<feature type="region of interest" description="Disordered" evidence="1">
    <location>
        <begin position="349"/>
        <end position="378"/>
    </location>
</feature>
<feature type="compositionally biased region" description="Polar residues" evidence="1">
    <location>
        <begin position="37"/>
        <end position="60"/>
    </location>
</feature>
<comment type="caution">
    <text evidence="2">The sequence shown here is derived from an EMBL/GenBank/DDBJ whole genome shotgun (WGS) entry which is preliminary data.</text>
</comment>
<proteinExistence type="predicted"/>
<protein>
    <recommendedName>
        <fullName evidence="4">Retrotransposon gag domain-containing protein</fullName>
    </recommendedName>
</protein>
<evidence type="ECO:0000313" key="2">
    <source>
        <dbReference type="EMBL" id="KAG1314868.1"/>
    </source>
</evidence>
<feature type="compositionally biased region" description="Polar residues" evidence="1">
    <location>
        <begin position="363"/>
        <end position="374"/>
    </location>
</feature>
<dbReference type="Proteomes" id="UP000716291">
    <property type="component" value="Unassembled WGS sequence"/>
</dbReference>
<sequence length="466" mass="52713">MSDKHNPLKSKSTDTIGIDGKFVKTINGDITMKEVDSSGQNSQPLINSFASLPGSSSGTESRMKASKSIIENLQVMMTEWKNKLFSLTKKYNQTTEQGDALHQKVIEAEMKKAQESIAYFKKSVSSLKEIYQDTEATTTKRDIASVGLTLTRKDLPKYQLASSIRLPFPNDEAFDSEEHFLRTFEKVVYSAGMDIELVWDKYLPLCIHYDHDPWVETELKKCHDWKLARKCFLNKFTTQHRTREPATMVFTMVMRDTETVTQYSTRFLRAVNDAGLNASDPMLAQRFIVFLTQSVQVCTRIALYGKNESHGDLTIEDVAKVARDILGDNYRSYAAEAALVNAGLNLTSGSGSSSGYSRKKQRINNGTSIPATSSRDPRIRDKTFCKKHGWNETHSTQACFSTKEKEKETSYGLNNSDQQPTNERAHNQKNESFPSAKDDENDLENGIKDIMIDDIDYDWNQTIGKN</sequence>
<evidence type="ECO:0000313" key="3">
    <source>
        <dbReference type="Proteomes" id="UP000716291"/>
    </source>
</evidence>
<keyword evidence="3" id="KW-1185">Reference proteome</keyword>
<gene>
    <name evidence="2" type="ORF">G6F64_001131</name>
</gene>
<evidence type="ECO:0000256" key="1">
    <source>
        <dbReference type="SAM" id="MobiDB-lite"/>
    </source>
</evidence>
<organism evidence="2 3">
    <name type="scientific">Rhizopus oryzae</name>
    <name type="common">Mucormycosis agent</name>
    <name type="synonym">Rhizopus arrhizus var. delemar</name>
    <dbReference type="NCBI Taxonomy" id="64495"/>
    <lineage>
        <taxon>Eukaryota</taxon>
        <taxon>Fungi</taxon>
        <taxon>Fungi incertae sedis</taxon>
        <taxon>Mucoromycota</taxon>
        <taxon>Mucoromycotina</taxon>
        <taxon>Mucoromycetes</taxon>
        <taxon>Mucorales</taxon>
        <taxon>Mucorineae</taxon>
        <taxon>Rhizopodaceae</taxon>
        <taxon>Rhizopus</taxon>
    </lineage>
</organism>
<feature type="compositionally biased region" description="Polar residues" evidence="1">
    <location>
        <begin position="411"/>
        <end position="422"/>
    </location>
</feature>
<dbReference type="AlphaFoldDB" id="A0A9P7BWM8"/>
<accession>A0A9P7BWM8</accession>
<evidence type="ECO:0008006" key="4">
    <source>
        <dbReference type="Google" id="ProtNLM"/>
    </source>
</evidence>
<reference evidence="2" key="1">
    <citation type="journal article" date="2020" name="Microb. Genom.">
        <title>Genetic diversity of clinical and environmental Mucorales isolates obtained from an investigation of mucormycosis cases among solid organ transplant recipients.</title>
        <authorList>
            <person name="Nguyen M.H."/>
            <person name="Kaul D."/>
            <person name="Muto C."/>
            <person name="Cheng S.J."/>
            <person name="Richter R.A."/>
            <person name="Bruno V.M."/>
            <person name="Liu G."/>
            <person name="Beyhan S."/>
            <person name="Sundermann A.J."/>
            <person name="Mounaud S."/>
            <person name="Pasculle A.W."/>
            <person name="Nierman W.C."/>
            <person name="Driscoll E."/>
            <person name="Cumbie R."/>
            <person name="Clancy C.J."/>
            <person name="Dupont C.L."/>
        </authorList>
    </citation>
    <scope>NUCLEOTIDE SEQUENCE</scope>
    <source>
        <strain evidence="2">GL11</strain>
    </source>
</reference>
<feature type="region of interest" description="Disordered" evidence="1">
    <location>
        <begin position="34"/>
        <end position="63"/>
    </location>
</feature>